<evidence type="ECO:0000256" key="1">
    <source>
        <dbReference type="SAM" id="Phobius"/>
    </source>
</evidence>
<accession>A0A8S5P8V8</accession>
<dbReference type="EMBL" id="BK015348">
    <property type="protein sequence ID" value="DAE02636.1"/>
    <property type="molecule type" value="Genomic_DNA"/>
</dbReference>
<organism evidence="2">
    <name type="scientific">Siphoviridae sp. ctTwu10</name>
    <dbReference type="NCBI Taxonomy" id="2825525"/>
    <lineage>
        <taxon>Viruses</taxon>
        <taxon>Duplodnaviria</taxon>
        <taxon>Heunggongvirae</taxon>
        <taxon>Uroviricota</taxon>
        <taxon>Caudoviricetes</taxon>
    </lineage>
</organism>
<keyword evidence="1" id="KW-0812">Transmembrane</keyword>
<proteinExistence type="predicted"/>
<feature type="transmembrane region" description="Helical" evidence="1">
    <location>
        <begin position="35"/>
        <end position="52"/>
    </location>
</feature>
<evidence type="ECO:0000313" key="2">
    <source>
        <dbReference type="EMBL" id="DAE02636.1"/>
    </source>
</evidence>
<reference evidence="2" key="1">
    <citation type="journal article" date="2021" name="Proc. Natl. Acad. Sci. U.S.A.">
        <title>A Catalog of Tens of Thousands of Viruses from Human Metagenomes Reveals Hidden Associations with Chronic Diseases.</title>
        <authorList>
            <person name="Tisza M.J."/>
            <person name="Buck C.B."/>
        </authorList>
    </citation>
    <scope>NUCLEOTIDE SEQUENCE</scope>
    <source>
        <strain evidence="2">CtTwu10</strain>
    </source>
</reference>
<keyword evidence="1" id="KW-1133">Transmembrane helix</keyword>
<sequence length="55" mass="6020">MLVCPRVLSARRTGLLYTSSHGGPPVKGFGNVPDPLLILGVNTFILFIWIIAREI</sequence>
<protein>
    <submittedName>
        <fullName evidence="2">Uncharacterized protein</fullName>
    </submittedName>
</protein>
<name>A0A8S5P8V8_9CAUD</name>
<keyword evidence="1" id="KW-0472">Membrane</keyword>